<dbReference type="AlphaFoldDB" id="A0A841ZT27"/>
<evidence type="ECO:0000313" key="1">
    <source>
        <dbReference type="EMBL" id="MBC1522408.1"/>
    </source>
</evidence>
<reference evidence="1 2" key="1">
    <citation type="submission" date="2020-03" db="EMBL/GenBank/DDBJ databases">
        <title>Soil Listeria distribution.</title>
        <authorList>
            <person name="Liao J."/>
            <person name="Wiedmann M."/>
        </authorList>
    </citation>
    <scope>NUCLEOTIDE SEQUENCE [LARGE SCALE GENOMIC DNA]</scope>
    <source>
        <strain evidence="1 2">FSL L7-1507</strain>
    </source>
</reference>
<accession>A0A841ZT27</accession>
<dbReference type="EMBL" id="JAARRM010000007">
    <property type="protein sequence ID" value="MBC1522408.1"/>
    <property type="molecule type" value="Genomic_DNA"/>
</dbReference>
<evidence type="ECO:0000313" key="2">
    <source>
        <dbReference type="Proteomes" id="UP000559885"/>
    </source>
</evidence>
<sequence>MFSLAEKLESSVEIEGEEYELDLSFDNILLVFKVINDKEINDLSRLLICLNLLFVKEKDEELPFHDDLMKQVDIYKNIMEKVITRGERQKPKLDLAGNPIEQTQYYNLEQDAEYIFASFLYDYNINLFHEQGKMHWYEFNALLVSLSDDSMFKRVVNIRQQKVTKDMTAEQKEILREQQAMFALEHSQNDVDFESMDLAEKREYVLKQLEKEGGVMSG</sequence>
<dbReference type="RefSeq" id="WP_185374943.1">
    <property type="nucleotide sequence ID" value="NZ_JAARRM010000007.1"/>
</dbReference>
<proteinExistence type="predicted"/>
<dbReference type="Pfam" id="PF06854">
    <property type="entry name" value="Phage_Gp15"/>
    <property type="match status" value="1"/>
</dbReference>
<comment type="caution">
    <text evidence="1">The sequence shown here is derived from an EMBL/GenBank/DDBJ whole genome shotgun (WGS) entry which is preliminary data.</text>
</comment>
<evidence type="ECO:0008006" key="3">
    <source>
        <dbReference type="Google" id="ProtNLM"/>
    </source>
</evidence>
<organism evidence="1 2">
    <name type="scientific">Listeria aquatica</name>
    <dbReference type="NCBI Taxonomy" id="1494960"/>
    <lineage>
        <taxon>Bacteria</taxon>
        <taxon>Bacillati</taxon>
        <taxon>Bacillota</taxon>
        <taxon>Bacilli</taxon>
        <taxon>Bacillales</taxon>
        <taxon>Listeriaceae</taxon>
        <taxon>Listeria</taxon>
    </lineage>
</organism>
<dbReference type="InterPro" id="IPR009660">
    <property type="entry name" value="Phage_A500_Gp15"/>
</dbReference>
<protein>
    <recommendedName>
        <fullName evidence="3">Bacteriophage Gp15 protein</fullName>
    </recommendedName>
</protein>
<dbReference type="Proteomes" id="UP000559885">
    <property type="component" value="Unassembled WGS sequence"/>
</dbReference>
<gene>
    <name evidence="1" type="ORF">HB912_12195</name>
</gene>
<name>A0A841ZT27_9LIST</name>